<evidence type="ECO:0000313" key="2">
    <source>
        <dbReference type="Proteomes" id="UP000078582"/>
    </source>
</evidence>
<dbReference type="Pfam" id="PF05135">
    <property type="entry name" value="Phage_connect_1"/>
    <property type="match status" value="1"/>
</dbReference>
<sequence length="118" mass="12368">MATDETTSAANLETLKLSLRIDGTADDGLLNGYLAAAKSFVESGIGSGADVSDFYSQTNVVDLFNTAVLALASTYYTYRTSLSAIAAIPVDLTVNSIIGQLRGLYAEQSEVTDDGESN</sequence>
<dbReference type="STRING" id="375175.AYR53_11640"/>
<dbReference type="GeneID" id="42982914"/>
<evidence type="ECO:0000313" key="1">
    <source>
        <dbReference type="EMBL" id="ANK63365.1"/>
    </source>
</evidence>
<dbReference type="NCBIfam" id="TIGR01560">
    <property type="entry name" value="put_DNA_pack"/>
    <property type="match status" value="1"/>
</dbReference>
<reference evidence="1 2" key="1">
    <citation type="submission" date="2016-03" db="EMBL/GenBank/DDBJ databases">
        <title>Pediococcus and Lactobacillus from brewery environment - whole genome sequencing and assembly.</title>
        <authorList>
            <person name="Behr J."/>
            <person name="Geissler A.J."/>
            <person name="Vogel R.F."/>
        </authorList>
    </citation>
    <scope>NUCLEOTIDE SEQUENCE [LARGE SCALE GENOMIC DNA]</scope>
    <source>
        <strain evidence="1 2">TMW 1.1989</strain>
    </source>
</reference>
<dbReference type="InterPro" id="IPR006450">
    <property type="entry name" value="Phage_HK97_gp6-like"/>
</dbReference>
<dbReference type="Gene3D" id="1.10.3230.30">
    <property type="entry name" value="Phage gp6-like head-tail connector protein"/>
    <property type="match status" value="1"/>
</dbReference>
<dbReference type="InterPro" id="IPR021146">
    <property type="entry name" value="Phage_gp6-like_head-tail"/>
</dbReference>
<dbReference type="OrthoDB" id="2149719at2"/>
<name>A0A192H4Q8_9LACO</name>
<dbReference type="RefSeq" id="WP_068280198.1">
    <property type="nucleotide sequence ID" value="NZ_CP014873.1"/>
</dbReference>
<gene>
    <name evidence="1" type="ORF">AYR53_11640</name>
</gene>
<organism evidence="1 2">
    <name type="scientific">Loigolactobacillus backii</name>
    <dbReference type="NCBI Taxonomy" id="375175"/>
    <lineage>
        <taxon>Bacteria</taxon>
        <taxon>Bacillati</taxon>
        <taxon>Bacillota</taxon>
        <taxon>Bacilli</taxon>
        <taxon>Lactobacillales</taxon>
        <taxon>Lactobacillaceae</taxon>
        <taxon>Loigolactobacillus</taxon>
    </lineage>
</organism>
<protein>
    <submittedName>
        <fullName evidence="1">DNA packaging protein</fullName>
    </submittedName>
</protein>
<dbReference type="AlphaFoldDB" id="A0A192H4Q8"/>
<dbReference type="EMBL" id="CP014873">
    <property type="protein sequence ID" value="ANK63365.1"/>
    <property type="molecule type" value="Genomic_DNA"/>
</dbReference>
<proteinExistence type="predicted"/>
<keyword evidence="2" id="KW-1185">Reference proteome</keyword>
<dbReference type="CDD" id="cd08054">
    <property type="entry name" value="gp6"/>
    <property type="match status" value="1"/>
</dbReference>
<accession>A0A192H4Q8</accession>
<dbReference type="Proteomes" id="UP000078582">
    <property type="component" value="Chromosome"/>
</dbReference>